<sequence length="75" mass="8354">MPRQVGAFVFDLGRLCFHTACFGLRFFCVFFRVTEVILSQASQLPHLTALMRMYSINVGAGLPAMADYLLVHGLS</sequence>
<gene>
    <name evidence="1" type="ORF">AA957_18485</name>
</gene>
<reference evidence="1 2" key="1">
    <citation type="journal article" date="2015" name="Genome Announc.">
        <title>Complete Genome Sequence of the Rhizobacterium Pseudomonas trivialis Strain IHBB745 with Multiple Plant Growth-Promoting Activities and Tolerance to Desiccation and Alkalinity.</title>
        <authorList>
            <person name="Gulati A."/>
            <person name="Swarnkar M.K."/>
            <person name="Vyas P."/>
            <person name="Rahi P."/>
            <person name="Thakur R."/>
            <person name="Thakur N."/>
            <person name="Singh A.K."/>
        </authorList>
    </citation>
    <scope>NUCLEOTIDE SEQUENCE [LARGE SCALE GENOMIC DNA]</scope>
    <source>
        <strain evidence="2">745</strain>
    </source>
</reference>
<dbReference type="PATRIC" id="fig|200450.3.peg.3803"/>
<evidence type="ECO:0000313" key="1">
    <source>
        <dbReference type="EMBL" id="AKS08027.1"/>
    </source>
</evidence>
<organism evidence="1 2">
    <name type="scientific">Pseudomonas trivialis</name>
    <dbReference type="NCBI Taxonomy" id="200450"/>
    <lineage>
        <taxon>Bacteria</taxon>
        <taxon>Pseudomonadati</taxon>
        <taxon>Pseudomonadota</taxon>
        <taxon>Gammaproteobacteria</taxon>
        <taxon>Pseudomonadales</taxon>
        <taxon>Pseudomonadaceae</taxon>
        <taxon>Pseudomonas</taxon>
    </lineage>
</organism>
<proteinExistence type="predicted"/>
<protein>
    <submittedName>
        <fullName evidence="1">Uncharacterized protein</fullName>
    </submittedName>
</protein>
<dbReference type="Proteomes" id="UP000036608">
    <property type="component" value="Chromosome"/>
</dbReference>
<name>A0A0H5AUB7_9PSED</name>
<dbReference type="KEGG" id="ptv:AA957_18485"/>
<reference evidence="2" key="2">
    <citation type="submission" date="2015-05" db="EMBL/GenBank/DDBJ databases">
        <authorList>
            <person name="Swarnkar M.K."/>
            <person name="Vyas P."/>
            <person name="Rahi P."/>
            <person name="Thakur R."/>
            <person name="Thakur N."/>
            <person name="Singh A.K."/>
            <person name="Gulati A."/>
        </authorList>
    </citation>
    <scope>NUCLEOTIDE SEQUENCE [LARGE SCALE GENOMIC DNA]</scope>
    <source>
        <strain evidence="2">745</strain>
    </source>
</reference>
<dbReference type="AlphaFoldDB" id="A0A0H5AUB7"/>
<dbReference type="EMBL" id="CP011507">
    <property type="protein sequence ID" value="AKS08027.1"/>
    <property type="molecule type" value="Genomic_DNA"/>
</dbReference>
<evidence type="ECO:0000313" key="2">
    <source>
        <dbReference type="Proteomes" id="UP000036608"/>
    </source>
</evidence>
<accession>A0A0H5AUB7</accession>